<dbReference type="InterPro" id="IPR029063">
    <property type="entry name" value="SAM-dependent_MTases_sf"/>
</dbReference>
<keyword evidence="5 10" id="KW-0808">Transferase</keyword>
<reference evidence="13" key="3">
    <citation type="submission" date="2015-02" db="UniProtKB">
        <authorList>
            <consortium name="EnsemblProtists"/>
        </authorList>
    </citation>
    <scope>IDENTIFICATION</scope>
    <source>
        <strain evidence="13">DAOM BR144</strain>
    </source>
</reference>
<evidence type="ECO:0000256" key="5">
    <source>
        <dbReference type="ARBA" id="ARBA00022679"/>
    </source>
</evidence>
<keyword evidence="6 10" id="KW-0949">S-adenosyl-L-methionine</keyword>
<dbReference type="FunCoup" id="K3WGW8">
    <property type="interactions" value="419"/>
</dbReference>
<dbReference type="GO" id="GO:0016428">
    <property type="term" value="F:tRNA (cytidine-5-)-methyltransferase activity"/>
    <property type="evidence" value="ECO:0007669"/>
    <property type="project" value="InterPro"/>
</dbReference>
<dbReference type="VEuPathDB" id="FungiDB:PYU1_G004199"/>
<dbReference type="InterPro" id="IPR023267">
    <property type="entry name" value="RCMT"/>
</dbReference>
<dbReference type="PANTHER" id="PTHR22808">
    <property type="entry name" value="NCL1 YEAST -RELATED NOL1/NOP2/FMU SUN DOMAIN-CONTAINING"/>
    <property type="match status" value="1"/>
</dbReference>
<comment type="similarity">
    <text evidence="2 10">Belongs to the class I-like SAM-binding methyltransferase superfamily. RsmB/NOP family.</text>
</comment>
<feature type="active site" description="Nucleophile" evidence="10">
    <location>
        <position position="320"/>
    </location>
</feature>
<keyword evidence="3" id="KW-0820">tRNA-binding</keyword>
<feature type="domain" description="SAM-dependent MTase RsmB/NOP-type" evidence="12">
    <location>
        <begin position="66"/>
        <end position="433"/>
    </location>
</feature>
<evidence type="ECO:0000256" key="7">
    <source>
        <dbReference type="ARBA" id="ARBA00022694"/>
    </source>
</evidence>
<dbReference type="InterPro" id="IPR018314">
    <property type="entry name" value="RsmB/NOL1/NOP2-like_CS"/>
</dbReference>
<protein>
    <recommendedName>
        <fullName evidence="12">SAM-dependent MTase RsmB/NOP-type domain-containing protein</fullName>
    </recommendedName>
</protein>
<dbReference type="FunFam" id="3.40.50.150:FF:000249">
    <property type="entry name" value="tRNA (Cytosine-5-)-methyltransferase, putative"/>
    <property type="match status" value="1"/>
</dbReference>
<comment type="subcellular location">
    <subcellularLocation>
        <location evidence="1">Nucleus</location>
    </subcellularLocation>
</comment>
<feature type="compositionally biased region" description="Basic and acidic residues" evidence="11">
    <location>
        <begin position="20"/>
        <end position="29"/>
    </location>
</feature>
<keyword evidence="9" id="KW-0539">Nucleus</keyword>
<dbReference type="EMBL" id="GL376567">
    <property type="status" value="NOT_ANNOTATED_CDS"/>
    <property type="molecule type" value="Genomic_DNA"/>
</dbReference>
<dbReference type="GO" id="GO:0000049">
    <property type="term" value="F:tRNA binding"/>
    <property type="evidence" value="ECO:0007669"/>
    <property type="project" value="UniProtKB-KW"/>
</dbReference>
<dbReference type="eggNOG" id="KOG2198">
    <property type="taxonomic scope" value="Eukaryota"/>
</dbReference>
<dbReference type="GO" id="GO:0030488">
    <property type="term" value="P:tRNA methylation"/>
    <property type="evidence" value="ECO:0007669"/>
    <property type="project" value="UniProtKB-ARBA"/>
</dbReference>
<keyword evidence="14" id="KW-1185">Reference proteome</keyword>
<dbReference type="Pfam" id="PF25376">
    <property type="entry name" value="Pre-PUA_NSUN2"/>
    <property type="match status" value="1"/>
</dbReference>
<dbReference type="PRINTS" id="PR02011">
    <property type="entry name" value="RCMTNCL1"/>
</dbReference>
<evidence type="ECO:0000313" key="13">
    <source>
        <dbReference type="EnsemblProtists" id="PYU1_T004209"/>
    </source>
</evidence>
<evidence type="ECO:0000256" key="1">
    <source>
        <dbReference type="ARBA" id="ARBA00004123"/>
    </source>
</evidence>
<evidence type="ECO:0000256" key="4">
    <source>
        <dbReference type="ARBA" id="ARBA00022603"/>
    </source>
</evidence>
<feature type="compositionally biased region" description="Basic residues" evidence="11">
    <location>
        <begin position="1"/>
        <end position="19"/>
    </location>
</feature>
<dbReference type="GO" id="GO:0005634">
    <property type="term" value="C:nucleus"/>
    <property type="evidence" value="ECO:0007669"/>
    <property type="project" value="UniProtKB-SubCell"/>
</dbReference>
<feature type="binding site" evidence="10">
    <location>
        <begin position="183"/>
        <end position="189"/>
    </location>
    <ligand>
        <name>S-adenosyl-L-methionine</name>
        <dbReference type="ChEBI" id="CHEBI:59789"/>
    </ligand>
</feature>
<evidence type="ECO:0000256" key="11">
    <source>
        <dbReference type="SAM" id="MobiDB-lite"/>
    </source>
</evidence>
<evidence type="ECO:0000256" key="6">
    <source>
        <dbReference type="ARBA" id="ARBA00022691"/>
    </source>
</evidence>
<sequence>MGKRKDFRNKRGNFSKKSRKDRDAAGAEGEYHKKEDNFTEWVYTNDNFIKYYQAQGVVPEAEWEQFMKFLATPLPTTFRINNSCPFAERIRERIATDFKYEGLVLDDGEEVAPIAPMPWYPNQKGFQWSVERRKVRKLPILAEFQKWLVELTLSGATTRQEAVSMIPPLILDVQPHHKVLDMCAAPGSKTSQLLESLHAQEHVTGETPTGMVMANDIDIKRAYMLVHQSKRIGSPALIVTCHEAQHIPYVGEPEKKSEGFFDRILCDAPCSGDGTLRKNPIIWKQWDARNGIALHPLQVEISKRGASLLKVGGYMCYSTCTFNPLENEAIVAELLRWSKGALELVDVSDRLPLLKRRSGVSSWKVLDSAHTEFTSFEHFVEENKKQRNKNKITATMFPPSADETAAFHLERCMRCVPHDENTGGFFICLLKKTAPTPEEDETVKHAGKKYHRTKQPVVAVAEDVVVATDDAAADEAEGAEKEDEAPEPVAAKAETVTDDATDAAAATAAPAESTEAKLQREPRRSRYQKPKGDEYLSFDDQWKSVQEYYEIDEAFSGAQLITRSDDAKAVTFVTKSITYPLIEEMKAKKFKLVYAGLKMFERNETKDANTVYRLCQAGVPHVLSFMGKRKITVSKHDFQMLLERLGELFDYSEFEPATQKVFEDAPIGSIVCSLENTTSLVEQKIMNIVVWRGRNSVNAMATKADAVVILSAMKELKLFDDAVSAAIAEAKAAKHAERAARDVAVEQAPAATEAAAPAQAVDAE</sequence>
<dbReference type="AlphaFoldDB" id="K3WGW8"/>
<keyword evidence="8 10" id="KW-0694">RNA-binding</keyword>
<dbReference type="SUPFAM" id="SSF53335">
    <property type="entry name" value="S-adenosyl-L-methionine-dependent methyltransferases"/>
    <property type="match status" value="1"/>
</dbReference>
<feature type="region of interest" description="Disordered" evidence="11">
    <location>
        <begin position="744"/>
        <end position="764"/>
    </location>
</feature>
<organism evidence="13 14">
    <name type="scientific">Globisporangium ultimum (strain ATCC 200006 / CBS 805.95 / DAOM BR144)</name>
    <name type="common">Pythium ultimum</name>
    <dbReference type="NCBI Taxonomy" id="431595"/>
    <lineage>
        <taxon>Eukaryota</taxon>
        <taxon>Sar</taxon>
        <taxon>Stramenopiles</taxon>
        <taxon>Oomycota</taxon>
        <taxon>Peronosporomycetes</taxon>
        <taxon>Pythiales</taxon>
        <taxon>Pythiaceae</taxon>
        <taxon>Globisporangium</taxon>
    </lineage>
</organism>
<keyword evidence="7" id="KW-0819">tRNA processing</keyword>
<dbReference type="InterPro" id="IPR001678">
    <property type="entry name" value="MeTrfase_RsmB-F_NOP2_dom"/>
</dbReference>
<dbReference type="HOGENOM" id="CLU_005316_4_3_1"/>
<evidence type="ECO:0000256" key="3">
    <source>
        <dbReference type="ARBA" id="ARBA00022555"/>
    </source>
</evidence>
<dbReference type="Gene3D" id="3.40.50.150">
    <property type="entry name" value="Vaccinia Virus protein VP39"/>
    <property type="match status" value="1"/>
</dbReference>
<dbReference type="Proteomes" id="UP000019132">
    <property type="component" value="Unassembled WGS sequence"/>
</dbReference>
<feature type="compositionally biased region" description="Low complexity" evidence="11">
    <location>
        <begin position="502"/>
        <end position="513"/>
    </location>
</feature>
<dbReference type="InParanoid" id="K3WGW8"/>
<dbReference type="PROSITE" id="PS51686">
    <property type="entry name" value="SAM_MT_RSMB_NOP"/>
    <property type="match status" value="1"/>
</dbReference>
<feature type="compositionally biased region" description="Basic and acidic residues" evidence="11">
    <location>
        <begin position="514"/>
        <end position="531"/>
    </location>
</feature>
<feature type="binding site" evidence="10">
    <location>
        <position position="216"/>
    </location>
    <ligand>
        <name>S-adenosyl-L-methionine</name>
        <dbReference type="ChEBI" id="CHEBI:59789"/>
    </ligand>
</feature>
<evidence type="ECO:0000256" key="8">
    <source>
        <dbReference type="ARBA" id="ARBA00022884"/>
    </source>
</evidence>
<dbReference type="PANTHER" id="PTHR22808:SF1">
    <property type="entry name" value="RNA CYTOSINE-C(5)-METHYLTRANSFERASE NSUN2-RELATED"/>
    <property type="match status" value="1"/>
</dbReference>
<reference evidence="14" key="1">
    <citation type="journal article" date="2010" name="Genome Biol.">
        <title>Genome sequence of the necrotrophic plant pathogen Pythium ultimum reveals original pathogenicity mechanisms and effector repertoire.</title>
        <authorList>
            <person name="Levesque C.A."/>
            <person name="Brouwer H."/>
            <person name="Cano L."/>
            <person name="Hamilton J.P."/>
            <person name="Holt C."/>
            <person name="Huitema E."/>
            <person name="Raffaele S."/>
            <person name="Robideau G.P."/>
            <person name="Thines M."/>
            <person name="Win J."/>
            <person name="Zerillo M.M."/>
            <person name="Beakes G.W."/>
            <person name="Boore J.L."/>
            <person name="Busam D."/>
            <person name="Dumas B."/>
            <person name="Ferriera S."/>
            <person name="Fuerstenberg S.I."/>
            <person name="Gachon C.M."/>
            <person name="Gaulin E."/>
            <person name="Govers F."/>
            <person name="Grenville-Briggs L."/>
            <person name="Horner N."/>
            <person name="Hostetler J."/>
            <person name="Jiang R.H."/>
            <person name="Johnson J."/>
            <person name="Krajaejun T."/>
            <person name="Lin H."/>
            <person name="Meijer H.J."/>
            <person name="Moore B."/>
            <person name="Morris P."/>
            <person name="Phuntmart V."/>
            <person name="Puiu D."/>
            <person name="Shetty J."/>
            <person name="Stajich J.E."/>
            <person name="Tripathy S."/>
            <person name="Wawra S."/>
            <person name="van West P."/>
            <person name="Whitty B.R."/>
            <person name="Coutinho P.M."/>
            <person name="Henrissat B."/>
            <person name="Martin F."/>
            <person name="Thomas P.D."/>
            <person name="Tyler B.M."/>
            <person name="De Vries R.P."/>
            <person name="Kamoun S."/>
            <person name="Yandell M."/>
            <person name="Tisserat N."/>
            <person name="Buell C.R."/>
        </authorList>
    </citation>
    <scope>NUCLEOTIDE SEQUENCE</scope>
    <source>
        <strain evidence="14">DAOM:BR144</strain>
    </source>
</reference>
<evidence type="ECO:0000259" key="12">
    <source>
        <dbReference type="PROSITE" id="PS51686"/>
    </source>
</evidence>
<dbReference type="OMA" id="QLFTEYV"/>
<dbReference type="PRINTS" id="PR02008">
    <property type="entry name" value="RCMTFAMILY"/>
</dbReference>
<dbReference type="EnsemblProtists" id="PYU1_T004209">
    <property type="protein sequence ID" value="PYU1_T004209"/>
    <property type="gene ID" value="PYU1_G004199"/>
</dbReference>
<dbReference type="STRING" id="431595.K3WGW8"/>
<dbReference type="InterPro" id="IPR023270">
    <property type="entry name" value="RCMT_NCL1"/>
</dbReference>
<proteinExistence type="inferred from homology"/>
<feature type="binding site" evidence="10">
    <location>
        <position position="267"/>
    </location>
    <ligand>
        <name>S-adenosyl-L-methionine</name>
        <dbReference type="ChEBI" id="CHEBI:59789"/>
    </ligand>
</feature>
<dbReference type="PROSITE" id="PS01153">
    <property type="entry name" value="NOL1_NOP2_SUN"/>
    <property type="match status" value="1"/>
</dbReference>
<evidence type="ECO:0000256" key="2">
    <source>
        <dbReference type="ARBA" id="ARBA00007494"/>
    </source>
</evidence>
<feature type="compositionally biased region" description="Low complexity" evidence="11">
    <location>
        <begin position="745"/>
        <end position="764"/>
    </location>
</feature>
<keyword evidence="4 10" id="KW-0489">Methyltransferase</keyword>
<accession>K3WGW8</accession>
<comment type="caution">
    <text evidence="10">Lacks conserved residue(s) required for the propagation of feature annotation.</text>
</comment>
<evidence type="ECO:0000256" key="9">
    <source>
        <dbReference type="ARBA" id="ARBA00023242"/>
    </source>
</evidence>
<name>K3WGW8_GLOUD</name>
<evidence type="ECO:0000313" key="14">
    <source>
        <dbReference type="Proteomes" id="UP000019132"/>
    </source>
</evidence>
<dbReference type="InterPro" id="IPR057286">
    <property type="entry name" value="PUA_NSUN2"/>
</dbReference>
<evidence type="ECO:0000256" key="10">
    <source>
        <dbReference type="PROSITE-ProRule" id="PRU01023"/>
    </source>
</evidence>
<feature type="region of interest" description="Disordered" evidence="11">
    <location>
        <begin position="1"/>
        <end position="29"/>
    </location>
</feature>
<feature type="region of interest" description="Disordered" evidence="11">
    <location>
        <begin position="499"/>
        <end position="531"/>
    </location>
</feature>
<dbReference type="InterPro" id="IPR049560">
    <property type="entry name" value="MeTrfase_RsmB-F_NOP2_cat"/>
</dbReference>
<dbReference type="Pfam" id="PF25378">
    <property type="entry name" value="PUA_NSUN2"/>
    <property type="match status" value="1"/>
</dbReference>
<reference evidence="14" key="2">
    <citation type="submission" date="2010-04" db="EMBL/GenBank/DDBJ databases">
        <authorList>
            <person name="Buell R."/>
            <person name="Hamilton J."/>
            <person name="Hostetler J."/>
        </authorList>
    </citation>
    <scope>NUCLEOTIDE SEQUENCE [LARGE SCALE GENOMIC DNA]</scope>
    <source>
        <strain evidence="14">DAOM:BR144</strain>
    </source>
</reference>
<dbReference type="Pfam" id="PF01189">
    <property type="entry name" value="Methyltr_RsmB-F"/>
    <property type="match status" value="1"/>
</dbReference>
<dbReference type="InterPro" id="IPR057285">
    <property type="entry name" value="Pre-PUA_NSUN2"/>
</dbReference>